<dbReference type="GO" id="GO:0043226">
    <property type="term" value="C:organelle"/>
    <property type="evidence" value="ECO:0007669"/>
    <property type="project" value="UniProtKB-ARBA"/>
</dbReference>
<accession>A0A8K0K2C4</accession>
<keyword evidence="11" id="KW-0407">Ion channel</keyword>
<evidence type="ECO:0000256" key="7">
    <source>
        <dbReference type="ARBA" id="ARBA00023136"/>
    </source>
</evidence>
<protein>
    <recommendedName>
        <fullName evidence="12">Ionotropic glutamate receptor L-glutamate and glycine-binding domain-containing protein</fullName>
    </recommendedName>
</protein>
<dbReference type="EMBL" id="KZ308265">
    <property type="protein sequence ID" value="KAG8226050.1"/>
    <property type="molecule type" value="Genomic_DNA"/>
</dbReference>
<sequence length="74" mass="8464">MHYGKNYTGNARFHGFCVDLLERVAKEVGFDYILDLVPDRKYGAQDPVTGEWNGMVLQLMKHRMGEKVNESCAI</sequence>
<keyword evidence="2" id="KW-0813">Transport</keyword>
<dbReference type="InterPro" id="IPR019594">
    <property type="entry name" value="Glu/Gly-bd"/>
</dbReference>
<dbReference type="SUPFAM" id="SSF53850">
    <property type="entry name" value="Periplasmic binding protein-like II"/>
    <property type="match status" value="1"/>
</dbReference>
<dbReference type="FunFam" id="3.40.190.10:FF:000078">
    <property type="entry name" value="glutamate receptor ionotropic, NMDA 3B"/>
    <property type="match status" value="1"/>
</dbReference>
<keyword evidence="5" id="KW-0175">Coiled coil</keyword>
<dbReference type="Pfam" id="PF10613">
    <property type="entry name" value="Lig_chan-Glu_bd"/>
    <property type="match status" value="1"/>
</dbReference>
<reference evidence="13" key="2">
    <citation type="submission" date="2017-10" db="EMBL/GenBank/DDBJ databases">
        <title>Ladona fulva Genome sequencing and assembly.</title>
        <authorList>
            <person name="Murali S."/>
            <person name="Richards S."/>
            <person name="Bandaranaike D."/>
            <person name="Bellair M."/>
            <person name="Blankenburg K."/>
            <person name="Chao H."/>
            <person name="Dinh H."/>
            <person name="Doddapaneni H."/>
            <person name="Dugan-Rocha S."/>
            <person name="Elkadiri S."/>
            <person name="Gnanaolivu R."/>
            <person name="Hernandez B."/>
            <person name="Skinner E."/>
            <person name="Javaid M."/>
            <person name="Lee S."/>
            <person name="Li M."/>
            <person name="Ming W."/>
            <person name="Munidasa M."/>
            <person name="Muniz J."/>
            <person name="Nguyen L."/>
            <person name="Hughes D."/>
            <person name="Osuji N."/>
            <person name="Pu L.-L."/>
            <person name="Puazo M."/>
            <person name="Qu C."/>
            <person name="Quiroz J."/>
            <person name="Raj R."/>
            <person name="Weissenberger G."/>
            <person name="Xin Y."/>
            <person name="Zou X."/>
            <person name="Han Y."/>
            <person name="Worley K."/>
            <person name="Muzny D."/>
            <person name="Gibbs R."/>
        </authorList>
    </citation>
    <scope>NUCLEOTIDE SEQUENCE</scope>
    <source>
        <strain evidence="13">Sampled in the wild</strain>
    </source>
</reference>
<keyword evidence="3" id="KW-0812">Transmembrane</keyword>
<evidence type="ECO:0000313" key="13">
    <source>
        <dbReference type="EMBL" id="KAG8226050.1"/>
    </source>
</evidence>
<evidence type="ECO:0000256" key="9">
    <source>
        <dbReference type="ARBA" id="ARBA00023180"/>
    </source>
</evidence>
<comment type="subcellular location">
    <subcellularLocation>
        <location evidence="1">Membrane</location>
        <topology evidence="1">Multi-pass membrane protein</topology>
    </subcellularLocation>
</comment>
<dbReference type="GO" id="GO:0015276">
    <property type="term" value="F:ligand-gated monoatomic ion channel activity"/>
    <property type="evidence" value="ECO:0007669"/>
    <property type="project" value="InterPro"/>
</dbReference>
<evidence type="ECO:0000256" key="11">
    <source>
        <dbReference type="ARBA" id="ARBA00023303"/>
    </source>
</evidence>
<keyword evidence="4" id="KW-1133">Transmembrane helix</keyword>
<dbReference type="OrthoDB" id="5984008at2759"/>
<keyword evidence="10" id="KW-1071">Ligand-gated ion channel</keyword>
<evidence type="ECO:0000256" key="1">
    <source>
        <dbReference type="ARBA" id="ARBA00004141"/>
    </source>
</evidence>
<feature type="domain" description="Ionotropic glutamate receptor L-glutamate and glycine-binding" evidence="12">
    <location>
        <begin position="2"/>
        <end position="61"/>
    </location>
</feature>
<name>A0A8K0K2C4_LADFU</name>
<keyword evidence="6" id="KW-0406">Ion transport</keyword>
<evidence type="ECO:0000256" key="2">
    <source>
        <dbReference type="ARBA" id="ARBA00022448"/>
    </source>
</evidence>
<evidence type="ECO:0000256" key="10">
    <source>
        <dbReference type="ARBA" id="ARBA00023286"/>
    </source>
</evidence>
<organism evidence="13 14">
    <name type="scientific">Ladona fulva</name>
    <name type="common">Scarce chaser dragonfly</name>
    <name type="synonym">Libellula fulva</name>
    <dbReference type="NCBI Taxonomy" id="123851"/>
    <lineage>
        <taxon>Eukaryota</taxon>
        <taxon>Metazoa</taxon>
        <taxon>Ecdysozoa</taxon>
        <taxon>Arthropoda</taxon>
        <taxon>Hexapoda</taxon>
        <taxon>Insecta</taxon>
        <taxon>Pterygota</taxon>
        <taxon>Palaeoptera</taxon>
        <taxon>Odonata</taxon>
        <taxon>Epiprocta</taxon>
        <taxon>Anisoptera</taxon>
        <taxon>Libelluloidea</taxon>
        <taxon>Libellulidae</taxon>
        <taxon>Ladona</taxon>
    </lineage>
</organism>
<evidence type="ECO:0000313" key="14">
    <source>
        <dbReference type="Proteomes" id="UP000792457"/>
    </source>
</evidence>
<dbReference type="AlphaFoldDB" id="A0A8K0K2C4"/>
<keyword evidence="9" id="KW-0325">Glycoprotein</keyword>
<keyword evidence="14" id="KW-1185">Reference proteome</keyword>
<proteinExistence type="predicted"/>
<reference evidence="13" key="1">
    <citation type="submission" date="2013-04" db="EMBL/GenBank/DDBJ databases">
        <authorList>
            <person name="Qu J."/>
            <person name="Murali S.C."/>
            <person name="Bandaranaike D."/>
            <person name="Bellair M."/>
            <person name="Blankenburg K."/>
            <person name="Chao H."/>
            <person name="Dinh H."/>
            <person name="Doddapaneni H."/>
            <person name="Downs B."/>
            <person name="Dugan-Rocha S."/>
            <person name="Elkadiri S."/>
            <person name="Gnanaolivu R.D."/>
            <person name="Hernandez B."/>
            <person name="Javaid M."/>
            <person name="Jayaseelan J.C."/>
            <person name="Lee S."/>
            <person name="Li M."/>
            <person name="Ming W."/>
            <person name="Munidasa M."/>
            <person name="Muniz J."/>
            <person name="Nguyen L."/>
            <person name="Ongeri F."/>
            <person name="Osuji N."/>
            <person name="Pu L.-L."/>
            <person name="Puazo M."/>
            <person name="Qu C."/>
            <person name="Quiroz J."/>
            <person name="Raj R."/>
            <person name="Weissenberger G."/>
            <person name="Xin Y."/>
            <person name="Zou X."/>
            <person name="Han Y."/>
            <person name="Richards S."/>
            <person name="Worley K."/>
            <person name="Muzny D."/>
            <person name="Gibbs R."/>
        </authorList>
    </citation>
    <scope>NUCLEOTIDE SEQUENCE</scope>
    <source>
        <strain evidence="13">Sampled in the wild</strain>
    </source>
</reference>
<evidence type="ECO:0000256" key="3">
    <source>
        <dbReference type="ARBA" id="ARBA00022692"/>
    </source>
</evidence>
<gene>
    <name evidence="13" type="ORF">J437_LFUL005411</name>
</gene>
<dbReference type="GO" id="GO:0005886">
    <property type="term" value="C:plasma membrane"/>
    <property type="evidence" value="ECO:0007669"/>
    <property type="project" value="UniProtKB-ARBA"/>
</dbReference>
<dbReference type="Gene3D" id="3.40.190.10">
    <property type="entry name" value="Periplasmic binding protein-like II"/>
    <property type="match status" value="1"/>
</dbReference>
<keyword evidence="8" id="KW-0675">Receptor</keyword>
<dbReference type="Proteomes" id="UP000792457">
    <property type="component" value="Unassembled WGS sequence"/>
</dbReference>
<comment type="caution">
    <text evidence="13">The sequence shown here is derived from an EMBL/GenBank/DDBJ whole genome shotgun (WGS) entry which is preliminary data.</text>
</comment>
<evidence type="ECO:0000259" key="12">
    <source>
        <dbReference type="SMART" id="SM00918"/>
    </source>
</evidence>
<evidence type="ECO:0000256" key="6">
    <source>
        <dbReference type="ARBA" id="ARBA00023065"/>
    </source>
</evidence>
<evidence type="ECO:0000256" key="5">
    <source>
        <dbReference type="ARBA" id="ARBA00023054"/>
    </source>
</evidence>
<evidence type="ECO:0000256" key="8">
    <source>
        <dbReference type="ARBA" id="ARBA00023170"/>
    </source>
</evidence>
<evidence type="ECO:0000256" key="4">
    <source>
        <dbReference type="ARBA" id="ARBA00022989"/>
    </source>
</evidence>
<dbReference type="SMART" id="SM00918">
    <property type="entry name" value="Lig_chan-Glu_bd"/>
    <property type="match status" value="1"/>
</dbReference>
<keyword evidence="7" id="KW-0472">Membrane</keyword>